<keyword evidence="1" id="KW-0732">Signal</keyword>
<name>A0AAD7N0C9_9AGAR</name>
<evidence type="ECO:0000313" key="2">
    <source>
        <dbReference type="EMBL" id="KAJ7740068.1"/>
    </source>
</evidence>
<comment type="caution">
    <text evidence="2">The sequence shown here is derived from an EMBL/GenBank/DDBJ whole genome shotgun (WGS) entry which is preliminary data.</text>
</comment>
<evidence type="ECO:0000256" key="1">
    <source>
        <dbReference type="SAM" id="SignalP"/>
    </source>
</evidence>
<proteinExistence type="predicted"/>
<feature type="chain" id="PRO_5041930779" evidence="1">
    <location>
        <begin position="17"/>
        <end position="57"/>
    </location>
</feature>
<feature type="signal peptide" evidence="1">
    <location>
        <begin position="1"/>
        <end position="16"/>
    </location>
</feature>
<dbReference type="Proteomes" id="UP001215598">
    <property type="component" value="Unassembled WGS sequence"/>
</dbReference>
<sequence length="57" mass="5573">MHFHSVLIAIFAITHATLIAASVPGPAASGIACGCYGDPITFCVPCATSAPAPSSSA</sequence>
<reference evidence="2" key="1">
    <citation type="submission" date="2023-03" db="EMBL/GenBank/DDBJ databases">
        <title>Massive genome expansion in bonnet fungi (Mycena s.s.) driven by repeated elements and novel gene families across ecological guilds.</title>
        <authorList>
            <consortium name="Lawrence Berkeley National Laboratory"/>
            <person name="Harder C.B."/>
            <person name="Miyauchi S."/>
            <person name="Viragh M."/>
            <person name="Kuo A."/>
            <person name="Thoen E."/>
            <person name="Andreopoulos B."/>
            <person name="Lu D."/>
            <person name="Skrede I."/>
            <person name="Drula E."/>
            <person name="Henrissat B."/>
            <person name="Morin E."/>
            <person name="Kohler A."/>
            <person name="Barry K."/>
            <person name="LaButti K."/>
            <person name="Morin E."/>
            <person name="Salamov A."/>
            <person name="Lipzen A."/>
            <person name="Mereny Z."/>
            <person name="Hegedus B."/>
            <person name="Baldrian P."/>
            <person name="Stursova M."/>
            <person name="Weitz H."/>
            <person name="Taylor A."/>
            <person name="Grigoriev I.V."/>
            <person name="Nagy L.G."/>
            <person name="Martin F."/>
            <person name="Kauserud H."/>
        </authorList>
    </citation>
    <scope>NUCLEOTIDE SEQUENCE</scope>
    <source>
        <strain evidence="2">CBHHK182m</strain>
    </source>
</reference>
<gene>
    <name evidence="2" type="ORF">B0H16DRAFT_1729099</name>
</gene>
<organism evidence="2 3">
    <name type="scientific">Mycena metata</name>
    <dbReference type="NCBI Taxonomy" id="1033252"/>
    <lineage>
        <taxon>Eukaryota</taxon>
        <taxon>Fungi</taxon>
        <taxon>Dikarya</taxon>
        <taxon>Basidiomycota</taxon>
        <taxon>Agaricomycotina</taxon>
        <taxon>Agaricomycetes</taxon>
        <taxon>Agaricomycetidae</taxon>
        <taxon>Agaricales</taxon>
        <taxon>Marasmiineae</taxon>
        <taxon>Mycenaceae</taxon>
        <taxon>Mycena</taxon>
    </lineage>
</organism>
<keyword evidence="3" id="KW-1185">Reference proteome</keyword>
<protein>
    <submittedName>
        <fullName evidence="2">Uncharacterized protein</fullName>
    </submittedName>
</protein>
<evidence type="ECO:0000313" key="3">
    <source>
        <dbReference type="Proteomes" id="UP001215598"/>
    </source>
</evidence>
<dbReference type="AlphaFoldDB" id="A0AAD7N0C9"/>
<dbReference type="EMBL" id="JARKIB010000104">
    <property type="protein sequence ID" value="KAJ7740068.1"/>
    <property type="molecule type" value="Genomic_DNA"/>
</dbReference>
<accession>A0AAD7N0C9</accession>